<evidence type="ECO:0000313" key="3">
    <source>
        <dbReference type="Proteomes" id="UP000693972"/>
    </source>
</evidence>
<dbReference type="InterPro" id="IPR020030">
    <property type="entry name" value="Pseudaminic_synth_PseI"/>
</dbReference>
<dbReference type="InterPro" id="IPR013785">
    <property type="entry name" value="Aldolase_TIM"/>
</dbReference>
<evidence type="ECO:0000313" key="2">
    <source>
        <dbReference type="EMBL" id="QXL86169.1"/>
    </source>
</evidence>
<dbReference type="InterPro" id="IPR051690">
    <property type="entry name" value="PseI-like"/>
</dbReference>
<accession>A0A975YEC3</accession>
<dbReference type="EC" id="2.5.1.97" evidence="2"/>
<dbReference type="CDD" id="cd11615">
    <property type="entry name" value="SAF_NeuB_like"/>
    <property type="match status" value="1"/>
</dbReference>
<feature type="domain" description="AFP-like" evidence="1">
    <location>
        <begin position="293"/>
        <end position="349"/>
    </location>
</feature>
<dbReference type="Proteomes" id="UP000693972">
    <property type="component" value="Unassembled WGS sequence"/>
</dbReference>
<keyword evidence="2" id="KW-0808">Transferase</keyword>
<dbReference type="SUPFAM" id="SSF51569">
    <property type="entry name" value="Aldolase"/>
    <property type="match status" value="1"/>
</dbReference>
<dbReference type="PROSITE" id="PS50844">
    <property type="entry name" value="AFP_LIKE"/>
    <property type="match status" value="1"/>
</dbReference>
<dbReference type="AlphaFoldDB" id="A0A975YEC3"/>
<protein>
    <submittedName>
        <fullName evidence="2">Pseudaminic acid synthase</fullName>
        <ecNumber evidence="2">2.5.1.97</ecNumber>
    </submittedName>
</protein>
<evidence type="ECO:0000259" key="1">
    <source>
        <dbReference type="PROSITE" id="PS50844"/>
    </source>
</evidence>
<dbReference type="Gene3D" id="3.90.1210.10">
    <property type="entry name" value="Antifreeze-like/N-acetylneuraminic acid synthase C-terminal domain"/>
    <property type="match status" value="1"/>
</dbReference>
<keyword evidence="3" id="KW-1185">Reference proteome</keyword>
<organism evidence="2">
    <name type="scientific">Gymnodinialimonas phycosphaerae</name>
    <dbReference type="NCBI Taxonomy" id="2841589"/>
    <lineage>
        <taxon>Bacteria</taxon>
        <taxon>Pseudomonadati</taxon>
        <taxon>Pseudomonadota</taxon>
        <taxon>Alphaproteobacteria</taxon>
        <taxon>Rhodobacterales</taxon>
        <taxon>Paracoccaceae</taxon>
        <taxon>Gymnodinialimonas</taxon>
    </lineage>
</organism>
<dbReference type="InterPro" id="IPR057736">
    <property type="entry name" value="SAF_PseI/NeuA/NeuB"/>
</dbReference>
<dbReference type="InterPro" id="IPR036732">
    <property type="entry name" value="AFP_Neu5c_C_sf"/>
</dbReference>
<reference evidence="2 3" key="1">
    <citation type="submission" date="2021-07" db="EMBL/GenBank/DDBJ databases">
        <title>Karlodiniumbacter phycospheric gen. nov., sp. nov., a phycosphere bacterium isolated from karlodinium veneficum.</title>
        <authorList>
            <person name="Peng Y."/>
            <person name="Jiang L."/>
            <person name="Lee J."/>
        </authorList>
    </citation>
    <scope>NUCLEOTIDE SEQUENCE</scope>
    <source>
        <strain evidence="2 3">N5</strain>
    </source>
</reference>
<dbReference type="InterPro" id="IPR013974">
    <property type="entry name" value="SAF"/>
</dbReference>
<proteinExistence type="predicted"/>
<sequence>MAPEIQIDGRKIGADHPPYVICELSGNHIGSLDRALAMIEEAAKTGCAAIKLQTYTADTLTIDSDKPDFRINGGLWDGRTLYDLYQEAHTPFEWHEAMFAKAAEVGVTLFSTPFDETAADLLEDLGAPAYKIASFEAVHLPLIAHVARKGKPMIISTGLANLAEIEAAVRTARDNGCEELVLLHCISSYPAPSDQSNLRTMPHLAEMFGAVPGLSDHTMGSATSVAAIALGGAVIEKHFTMARADGGPDADFSLEPDEFTRLVDDCHNAWLSLGQVGYNTKSAEEGNVVFRRSLYAVRDITAGEAFTPDNVRVIRPGYGLPPRHYDRVIGAEATQAIERGTALSWSMVR</sequence>
<dbReference type="SMART" id="SM00858">
    <property type="entry name" value="SAF"/>
    <property type="match status" value="1"/>
</dbReference>
<dbReference type="EMBL" id="JAIMBW010000001">
    <property type="protein sequence ID" value="MBY4893446.1"/>
    <property type="molecule type" value="Genomic_DNA"/>
</dbReference>
<dbReference type="PANTHER" id="PTHR42966:SF2">
    <property type="entry name" value="PSEUDAMINIC ACID SYNTHASE"/>
    <property type="match status" value="1"/>
</dbReference>
<gene>
    <name evidence="2" type="primary">pseI</name>
    <name evidence="2" type="ORF">KUL25_11790</name>
</gene>
<name>A0A975YEC3_9RHOB</name>
<dbReference type="NCBIfam" id="TIGR03586">
    <property type="entry name" value="PseI"/>
    <property type="match status" value="1"/>
</dbReference>
<dbReference type="GO" id="GO:0047444">
    <property type="term" value="F:N-acylneuraminate-9-phosphate synthase activity"/>
    <property type="evidence" value="ECO:0007669"/>
    <property type="project" value="TreeGrafter"/>
</dbReference>
<dbReference type="InterPro" id="IPR013132">
    <property type="entry name" value="PseI/NeuA/B-like_N"/>
</dbReference>
<dbReference type="PANTHER" id="PTHR42966">
    <property type="entry name" value="N-ACETYLNEURAMINATE SYNTHASE"/>
    <property type="match status" value="1"/>
</dbReference>
<dbReference type="Pfam" id="PF08666">
    <property type="entry name" value="SAF"/>
    <property type="match status" value="1"/>
</dbReference>
<dbReference type="Pfam" id="PF03102">
    <property type="entry name" value="NeuB"/>
    <property type="match status" value="1"/>
</dbReference>
<dbReference type="Gene3D" id="3.20.20.70">
    <property type="entry name" value="Aldolase class I"/>
    <property type="match status" value="1"/>
</dbReference>
<dbReference type="GO" id="GO:0016051">
    <property type="term" value="P:carbohydrate biosynthetic process"/>
    <property type="evidence" value="ECO:0007669"/>
    <property type="project" value="InterPro"/>
</dbReference>
<dbReference type="InterPro" id="IPR006190">
    <property type="entry name" value="SAF_AFP_Neu5Ac"/>
</dbReference>
<dbReference type="RefSeq" id="WP_257893125.1">
    <property type="nucleotide sequence ID" value="NZ_JAIMBW010000001.1"/>
</dbReference>
<dbReference type="SUPFAM" id="SSF51269">
    <property type="entry name" value="AFP III-like domain"/>
    <property type="match status" value="1"/>
</dbReference>
<dbReference type="EMBL" id="CP078073">
    <property type="protein sequence ID" value="QXL86169.1"/>
    <property type="molecule type" value="Genomic_DNA"/>
</dbReference>